<accession>A0A4Y2SQI0</accession>
<keyword evidence="2" id="KW-1185">Reference proteome</keyword>
<comment type="caution">
    <text evidence="1">The sequence shown here is derived from an EMBL/GenBank/DDBJ whole genome shotgun (WGS) entry which is preliminary data.</text>
</comment>
<name>A0A4Y2SQI0_ARAVE</name>
<reference evidence="1 2" key="1">
    <citation type="journal article" date="2019" name="Sci. Rep.">
        <title>Orb-weaving spider Araneus ventricosus genome elucidates the spidroin gene catalogue.</title>
        <authorList>
            <person name="Kono N."/>
            <person name="Nakamura H."/>
            <person name="Ohtoshi R."/>
            <person name="Moran D.A.P."/>
            <person name="Shinohara A."/>
            <person name="Yoshida Y."/>
            <person name="Fujiwara M."/>
            <person name="Mori M."/>
            <person name="Tomita M."/>
            <person name="Arakawa K."/>
        </authorList>
    </citation>
    <scope>NUCLEOTIDE SEQUENCE [LARGE SCALE GENOMIC DNA]</scope>
</reference>
<gene>
    <name evidence="1" type="ORF">AVEN_61170_1</name>
</gene>
<dbReference type="EMBL" id="BGPR01023418">
    <property type="protein sequence ID" value="GBN90582.1"/>
    <property type="molecule type" value="Genomic_DNA"/>
</dbReference>
<evidence type="ECO:0000313" key="1">
    <source>
        <dbReference type="EMBL" id="GBN90582.1"/>
    </source>
</evidence>
<evidence type="ECO:0000313" key="2">
    <source>
        <dbReference type="Proteomes" id="UP000499080"/>
    </source>
</evidence>
<organism evidence="1 2">
    <name type="scientific">Araneus ventricosus</name>
    <name type="common">Orbweaver spider</name>
    <name type="synonym">Epeira ventricosa</name>
    <dbReference type="NCBI Taxonomy" id="182803"/>
    <lineage>
        <taxon>Eukaryota</taxon>
        <taxon>Metazoa</taxon>
        <taxon>Ecdysozoa</taxon>
        <taxon>Arthropoda</taxon>
        <taxon>Chelicerata</taxon>
        <taxon>Arachnida</taxon>
        <taxon>Araneae</taxon>
        <taxon>Araneomorphae</taxon>
        <taxon>Entelegynae</taxon>
        <taxon>Araneoidea</taxon>
        <taxon>Araneidae</taxon>
        <taxon>Araneus</taxon>
    </lineage>
</organism>
<proteinExistence type="predicted"/>
<dbReference type="Proteomes" id="UP000499080">
    <property type="component" value="Unassembled WGS sequence"/>
</dbReference>
<sequence length="138" mass="15717">MGRGMECKGLLESDQEIQTMRDKGENLKLYNFRATKASYVVYLAMMGRGNGVQGTIELTKRFKLRRDKGENFKLYNFRATKILCCLLSDDGGRGNGEFQALQLSCYKDLMLVYLAMMGGEMECKGPLESDQEIQTKER</sequence>
<protein>
    <submittedName>
        <fullName evidence="1">Uncharacterized protein</fullName>
    </submittedName>
</protein>
<dbReference type="AlphaFoldDB" id="A0A4Y2SQI0"/>